<reference evidence="1" key="1">
    <citation type="submission" date="2022-10" db="EMBL/GenBank/DDBJ databases">
        <title>Culturing micro-colonial fungi from biological soil crusts in the Mojave desert and describing Neophaeococcomyces mojavensis, and introducing the new genera and species Taxawa tesnikishii.</title>
        <authorList>
            <person name="Kurbessoian T."/>
            <person name="Stajich J.E."/>
        </authorList>
    </citation>
    <scope>NUCLEOTIDE SEQUENCE</scope>
    <source>
        <strain evidence="1">JES_112</strain>
    </source>
</reference>
<protein>
    <submittedName>
        <fullName evidence="1">Uncharacterized protein</fullName>
    </submittedName>
</protein>
<accession>A0ACC2ZYF5</accession>
<keyword evidence="2" id="KW-1185">Reference proteome</keyword>
<proteinExistence type="predicted"/>
<gene>
    <name evidence="1" type="ORF">H2198_008023</name>
</gene>
<sequence length="67" mass="7627">MSSANFEEPATLKRLGKRPLESTPRSGAVDITEDDTTSAKRKKPRVQQELWSFTRHPSQDEPVFRNA</sequence>
<comment type="caution">
    <text evidence="1">The sequence shown here is derived from an EMBL/GenBank/DDBJ whole genome shotgun (WGS) entry which is preliminary data.</text>
</comment>
<evidence type="ECO:0000313" key="1">
    <source>
        <dbReference type="EMBL" id="KAJ9652751.1"/>
    </source>
</evidence>
<dbReference type="Proteomes" id="UP001172386">
    <property type="component" value="Unassembled WGS sequence"/>
</dbReference>
<organism evidence="1 2">
    <name type="scientific">Neophaeococcomyces mojaviensis</name>
    <dbReference type="NCBI Taxonomy" id="3383035"/>
    <lineage>
        <taxon>Eukaryota</taxon>
        <taxon>Fungi</taxon>
        <taxon>Dikarya</taxon>
        <taxon>Ascomycota</taxon>
        <taxon>Pezizomycotina</taxon>
        <taxon>Eurotiomycetes</taxon>
        <taxon>Chaetothyriomycetidae</taxon>
        <taxon>Chaetothyriales</taxon>
        <taxon>Chaetothyriales incertae sedis</taxon>
        <taxon>Neophaeococcomyces</taxon>
    </lineage>
</organism>
<evidence type="ECO:0000313" key="2">
    <source>
        <dbReference type="Proteomes" id="UP001172386"/>
    </source>
</evidence>
<name>A0ACC2ZYF5_9EURO</name>
<dbReference type="EMBL" id="JAPDRQ010000184">
    <property type="protein sequence ID" value="KAJ9652751.1"/>
    <property type="molecule type" value="Genomic_DNA"/>
</dbReference>